<keyword evidence="4 6" id="KW-1133">Transmembrane helix</keyword>
<feature type="transmembrane region" description="Helical" evidence="6">
    <location>
        <begin position="301"/>
        <end position="327"/>
    </location>
</feature>
<dbReference type="InterPro" id="IPR013525">
    <property type="entry name" value="ABC2_TM"/>
</dbReference>
<evidence type="ECO:0000313" key="9">
    <source>
        <dbReference type="Proteomes" id="UP000812277"/>
    </source>
</evidence>
<evidence type="ECO:0000256" key="1">
    <source>
        <dbReference type="ARBA" id="ARBA00004651"/>
    </source>
</evidence>
<feature type="transmembrane region" description="Helical" evidence="6">
    <location>
        <begin position="256"/>
        <end position="280"/>
    </location>
</feature>
<feature type="transmembrane region" description="Helical" evidence="6">
    <location>
        <begin position="20"/>
        <end position="43"/>
    </location>
</feature>
<evidence type="ECO:0000256" key="3">
    <source>
        <dbReference type="ARBA" id="ARBA00022692"/>
    </source>
</evidence>
<dbReference type="PANTHER" id="PTHR30294">
    <property type="entry name" value="MEMBRANE COMPONENT OF ABC TRANSPORTER YHHJ-RELATED"/>
    <property type="match status" value="1"/>
</dbReference>
<dbReference type="InterPro" id="IPR051449">
    <property type="entry name" value="ABC-2_transporter_component"/>
</dbReference>
<comment type="subcellular location">
    <subcellularLocation>
        <location evidence="1">Cell membrane</location>
        <topology evidence="1">Multi-pass membrane protein</topology>
    </subcellularLocation>
</comment>
<protein>
    <submittedName>
        <fullName evidence="8">ABC transporter permease</fullName>
    </submittedName>
</protein>
<evidence type="ECO:0000256" key="2">
    <source>
        <dbReference type="ARBA" id="ARBA00022475"/>
    </source>
</evidence>
<accession>A0ABS7DAB7</accession>
<comment type="caution">
    <text evidence="8">The sequence shown here is derived from an EMBL/GenBank/DDBJ whole genome shotgun (WGS) entry which is preliminary data.</text>
</comment>
<dbReference type="PANTHER" id="PTHR30294:SF29">
    <property type="entry name" value="MULTIDRUG ABC TRANSPORTER PERMEASE YBHS-RELATED"/>
    <property type="match status" value="1"/>
</dbReference>
<feature type="transmembrane region" description="Helical" evidence="6">
    <location>
        <begin position="366"/>
        <end position="384"/>
    </location>
</feature>
<keyword evidence="9" id="KW-1185">Reference proteome</keyword>
<keyword evidence="5 6" id="KW-0472">Membrane</keyword>
<evidence type="ECO:0000256" key="4">
    <source>
        <dbReference type="ARBA" id="ARBA00022989"/>
    </source>
</evidence>
<feature type="transmembrane region" description="Helical" evidence="6">
    <location>
        <begin position="390"/>
        <end position="411"/>
    </location>
</feature>
<organism evidence="8 9">
    <name type="scientific">Paenibacillus oenotherae</name>
    <dbReference type="NCBI Taxonomy" id="1435645"/>
    <lineage>
        <taxon>Bacteria</taxon>
        <taxon>Bacillati</taxon>
        <taxon>Bacillota</taxon>
        <taxon>Bacilli</taxon>
        <taxon>Bacillales</taxon>
        <taxon>Paenibacillaceae</taxon>
        <taxon>Paenibacillus</taxon>
    </lineage>
</organism>
<dbReference type="Pfam" id="PF12698">
    <property type="entry name" value="ABC2_membrane_3"/>
    <property type="match status" value="1"/>
</dbReference>
<evidence type="ECO:0000259" key="7">
    <source>
        <dbReference type="Pfam" id="PF12698"/>
    </source>
</evidence>
<feature type="domain" description="ABC-2 type transporter transmembrane" evidence="7">
    <location>
        <begin position="20"/>
        <end position="411"/>
    </location>
</feature>
<evidence type="ECO:0000256" key="6">
    <source>
        <dbReference type="SAM" id="Phobius"/>
    </source>
</evidence>
<reference evidence="8 9" key="1">
    <citation type="submission" date="2021-07" db="EMBL/GenBank/DDBJ databases">
        <title>Paenibacillus radiodurans sp. nov., isolated from the southeastern edge of Tengger Desert.</title>
        <authorList>
            <person name="Zhang G."/>
        </authorList>
    </citation>
    <scope>NUCLEOTIDE SEQUENCE [LARGE SCALE GENOMIC DNA]</scope>
    <source>
        <strain evidence="8 9">DT7-4</strain>
    </source>
</reference>
<gene>
    <name evidence="8" type="ORF">K0T92_19390</name>
</gene>
<feature type="transmembrane region" description="Helical" evidence="6">
    <location>
        <begin position="206"/>
        <end position="227"/>
    </location>
</feature>
<evidence type="ECO:0000313" key="8">
    <source>
        <dbReference type="EMBL" id="MBW7476885.1"/>
    </source>
</evidence>
<dbReference type="EMBL" id="JAHZIJ010000017">
    <property type="protein sequence ID" value="MBW7476885.1"/>
    <property type="molecule type" value="Genomic_DNA"/>
</dbReference>
<dbReference type="Proteomes" id="UP000812277">
    <property type="component" value="Unassembled WGS sequence"/>
</dbReference>
<dbReference type="RefSeq" id="WP_219874134.1">
    <property type="nucleotide sequence ID" value="NZ_JAHZIJ010000017.1"/>
</dbReference>
<proteinExistence type="predicted"/>
<sequence>MNNSFWTVVGFTVANKVKGKAFLITTLIIALVICIGANLPYLIDKFSGESEPTKIGYLDNGSNGGTDADIIAMLQSYLAGQKEPELEIVAIADAGSADANESALKQAIIDEKIEGYMEFAKSDSSSFPAVTFKSEELMDMSTTQSLSAALQSVKMETVLKDSNMTAEQKKLLFEPVEIDSVQISTIEGAGSIGQGKSKSEQAMDMGLVYVILTLLFMAIMITGQLIASEITAEKSSRVMEVLITSVSPLKGMFGKIFGMFLVGLAQIIIFVAVMVGSLLLPHNADMMSELNINLADIDPLLVIYAVIFYLAGYFLYATMFAAVGSIVSRTEDLGQALMPITMLSFAGYYICLFGGIANPNAMFVKVTSYIPFFSPYVMLVRLGLEDPPLWQVWASILILLVTIGIVGWFAAKIYRVGVLMYGKRPSLKELRKAMRAYKV</sequence>
<keyword evidence="3 6" id="KW-0812">Transmembrane</keyword>
<evidence type="ECO:0000256" key="5">
    <source>
        <dbReference type="ARBA" id="ARBA00023136"/>
    </source>
</evidence>
<keyword evidence="2" id="KW-1003">Cell membrane</keyword>
<name>A0ABS7DAB7_9BACL</name>
<feature type="transmembrane region" description="Helical" evidence="6">
    <location>
        <begin position="333"/>
        <end position="354"/>
    </location>
</feature>